<dbReference type="AlphaFoldDB" id="A0A4Z0ZPQ8"/>
<sequence>MPTFLGPYDFQEIPREILMRNLMLLDTTIDSENASGSFNLGDITTPGTNIVQIIVKISEAFDGVCEVTVGTNFEPSLYVLNDDIDLSLPGFYVIPLLEELTTAVQLKVYFIKGFGVTQGKLEVFAIIAN</sequence>
<gene>
    <name evidence="1" type="ORF">EHQ62_17160</name>
</gene>
<protein>
    <submittedName>
        <fullName evidence="1">Uncharacterized protein</fullName>
    </submittedName>
</protein>
<dbReference type="RefSeq" id="WP_135645108.1">
    <property type="nucleotide sequence ID" value="NZ_RQGH01000035.1"/>
</dbReference>
<reference evidence="1" key="1">
    <citation type="journal article" date="2019" name="PLoS Negl. Trop. Dis.">
        <title>Revisiting the worldwide diversity of Leptospira species in the environment.</title>
        <authorList>
            <person name="Vincent A.T."/>
            <person name="Schiettekatte O."/>
            <person name="Bourhy P."/>
            <person name="Veyrier F.J."/>
            <person name="Picardeau M."/>
        </authorList>
    </citation>
    <scope>NUCLEOTIDE SEQUENCE [LARGE SCALE GENOMIC DNA]</scope>
    <source>
        <strain evidence="1">201702451</strain>
    </source>
</reference>
<name>A0A4Z0ZPQ8_9LEPT</name>
<comment type="caution">
    <text evidence="1">The sequence shown here is derived from an EMBL/GenBank/DDBJ whole genome shotgun (WGS) entry which is preliminary data.</text>
</comment>
<evidence type="ECO:0000313" key="2">
    <source>
        <dbReference type="Proteomes" id="UP000297567"/>
    </source>
</evidence>
<evidence type="ECO:0000313" key="1">
    <source>
        <dbReference type="EMBL" id="TGL58624.1"/>
    </source>
</evidence>
<dbReference type="Proteomes" id="UP000297567">
    <property type="component" value="Unassembled WGS sequence"/>
</dbReference>
<organism evidence="1 2">
    <name type="scientific">Leptospira jelokensis</name>
    <dbReference type="NCBI Taxonomy" id="2484931"/>
    <lineage>
        <taxon>Bacteria</taxon>
        <taxon>Pseudomonadati</taxon>
        <taxon>Spirochaetota</taxon>
        <taxon>Spirochaetia</taxon>
        <taxon>Leptospirales</taxon>
        <taxon>Leptospiraceae</taxon>
        <taxon>Leptospira</taxon>
    </lineage>
</organism>
<proteinExistence type="predicted"/>
<dbReference type="EMBL" id="RQGH01000035">
    <property type="protein sequence ID" value="TGL58624.1"/>
    <property type="molecule type" value="Genomic_DNA"/>
</dbReference>
<accession>A0A4Z0ZPQ8</accession>
<keyword evidence="2" id="KW-1185">Reference proteome</keyword>